<reference evidence="1 2" key="1">
    <citation type="submission" date="2021-01" db="EMBL/GenBank/DDBJ databases">
        <title>Genomic Encyclopedia of Type Strains, Phase IV (KMG-IV): sequencing the most valuable type-strain genomes for metagenomic binning, comparative biology and taxonomic classification.</title>
        <authorList>
            <person name="Goeker M."/>
        </authorList>
    </citation>
    <scope>NUCLEOTIDE SEQUENCE [LARGE SCALE GENOMIC DNA]</scope>
    <source>
        <strain evidence="1 2">DSM 25890</strain>
    </source>
</reference>
<evidence type="ECO:0000313" key="2">
    <source>
        <dbReference type="Proteomes" id="UP001314796"/>
    </source>
</evidence>
<dbReference type="Proteomes" id="UP001314796">
    <property type="component" value="Unassembled WGS sequence"/>
</dbReference>
<sequence>MRVLTKILNGEELEINKIFLNYSLMERESS</sequence>
<gene>
    <name evidence="1" type="ORF">JOC73_001756</name>
</gene>
<comment type="caution">
    <text evidence="1">The sequence shown here is derived from an EMBL/GenBank/DDBJ whole genome shotgun (WGS) entry which is preliminary data.</text>
</comment>
<name>A0ABS2NQG0_9FIRM</name>
<organism evidence="1 2">
    <name type="scientific">Alkaliphilus hydrothermalis</name>
    <dbReference type="NCBI Taxonomy" id="1482730"/>
    <lineage>
        <taxon>Bacteria</taxon>
        <taxon>Bacillati</taxon>
        <taxon>Bacillota</taxon>
        <taxon>Clostridia</taxon>
        <taxon>Peptostreptococcales</taxon>
        <taxon>Natronincolaceae</taxon>
        <taxon>Alkaliphilus</taxon>
    </lineage>
</organism>
<evidence type="ECO:0000313" key="1">
    <source>
        <dbReference type="EMBL" id="MBM7615194.1"/>
    </source>
</evidence>
<accession>A0ABS2NQG0</accession>
<proteinExistence type="predicted"/>
<dbReference type="EMBL" id="JAFBEE010000010">
    <property type="protein sequence ID" value="MBM7615194.1"/>
    <property type="molecule type" value="Genomic_DNA"/>
</dbReference>
<keyword evidence="2" id="KW-1185">Reference proteome</keyword>
<protein>
    <submittedName>
        <fullName evidence="1">Uncharacterized protein</fullName>
    </submittedName>
</protein>